<gene>
    <name evidence="1" type="ORF">EV187_0213</name>
</gene>
<evidence type="ECO:0000313" key="1">
    <source>
        <dbReference type="EMBL" id="RZS67792.1"/>
    </source>
</evidence>
<protein>
    <submittedName>
        <fullName evidence="1">Uncharacterized protein DUF4192</fullName>
    </submittedName>
</protein>
<comment type="caution">
    <text evidence="1">The sequence shown here is derived from an EMBL/GenBank/DDBJ whole genome shotgun (WGS) entry which is preliminary data.</text>
</comment>
<proteinExistence type="predicted"/>
<dbReference type="InterPro" id="IPR025447">
    <property type="entry name" value="DUF4192"/>
</dbReference>
<organism evidence="1 2">
    <name type="scientific">Agromyces ramosus</name>
    <dbReference type="NCBI Taxonomy" id="33879"/>
    <lineage>
        <taxon>Bacteria</taxon>
        <taxon>Bacillati</taxon>
        <taxon>Actinomycetota</taxon>
        <taxon>Actinomycetes</taxon>
        <taxon>Micrococcales</taxon>
        <taxon>Microbacteriaceae</taxon>
        <taxon>Agromyces</taxon>
    </lineage>
</organism>
<dbReference type="Proteomes" id="UP000293289">
    <property type="component" value="Unassembled WGS sequence"/>
</dbReference>
<sequence>MTTIIRATGAHDLLALVPVLAGFLPERSIVCVAFRGARSAGVLRHDLPRRAKDRPALVSAIIGTLCRMPGVDAVVPIAYTDATFAAARGVPERGLLSMLVRRAGQAGFGVRDALCRAADGWGSLLDPDTPAAGHPLEVIDESPAARRLPADAHTSGSPAEAGRLPAVGGTAVGVVRAELEAFDDLERSVVQFERLGHATDPVTLIETLLLGEPAGQPPLRLAWFLHLADRPAFRDAMMLQLAFGPQIGELAHDDAAATASRAAEAGETVDESVRRELDGDEADEASELLGRLLLGQTSVRPDHRRVRRALDLVRWAAAHAPAEHRPGPLCMAAWLAWALGMGSAAGLLIDQVLALAPGHTMASLLSAFIGSGALPEWAFADPASDVSDR</sequence>
<accession>A0A4Q7MLY5</accession>
<dbReference type="AlphaFoldDB" id="A0A4Q7MLY5"/>
<keyword evidence="2" id="KW-1185">Reference proteome</keyword>
<dbReference type="OrthoDB" id="4954868at2"/>
<name>A0A4Q7MLY5_9MICO</name>
<evidence type="ECO:0000313" key="2">
    <source>
        <dbReference type="Proteomes" id="UP000293289"/>
    </source>
</evidence>
<reference evidence="1 2" key="1">
    <citation type="submission" date="2019-02" db="EMBL/GenBank/DDBJ databases">
        <title>Genomic Encyclopedia of Type Strains, Phase IV (KMG-IV): sequencing the most valuable type-strain genomes for metagenomic binning, comparative biology and taxonomic classification.</title>
        <authorList>
            <person name="Goeker M."/>
        </authorList>
    </citation>
    <scope>NUCLEOTIDE SEQUENCE [LARGE SCALE GENOMIC DNA]</scope>
    <source>
        <strain evidence="1 2">DSM 43045</strain>
    </source>
</reference>
<dbReference type="RefSeq" id="WP_130351195.1">
    <property type="nucleotide sequence ID" value="NZ_SGWY01000001.1"/>
</dbReference>
<dbReference type="Pfam" id="PF13830">
    <property type="entry name" value="DUF4192"/>
    <property type="match status" value="2"/>
</dbReference>
<dbReference type="EMBL" id="SGWY01000001">
    <property type="protein sequence ID" value="RZS67792.1"/>
    <property type="molecule type" value="Genomic_DNA"/>
</dbReference>